<evidence type="ECO:0000313" key="2">
    <source>
        <dbReference type="Proteomes" id="UP000274907"/>
    </source>
</evidence>
<accession>A0A430HVC8</accession>
<evidence type="ECO:0000313" key="1">
    <source>
        <dbReference type="EMBL" id="RSZ61548.1"/>
    </source>
</evidence>
<dbReference type="Proteomes" id="UP000274907">
    <property type="component" value="Unassembled WGS sequence"/>
</dbReference>
<dbReference type="RefSeq" id="WP_126121745.1">
    <property type="nucleotide sequence ID" value="NZ_RXHJ01000019.1"/>
</dbReference>
<dbReference type="AlphaFoldDB" id="A0A430HVC8"/>
<sequence>MEPRPPHLTVLSDEDLRNRYRQISDELSRRHELAAGPQQVREICARHCELGGDPQDLADEIHTVAAEHDITMQAPTDET</sequence>
<organism evidence="1 2">
    <name type="scientific">Corynebacterium hylobatis</name>
    <dbReference type="NCBI Taxonomy" id="1859290"/>
    <lineage>
        <taxon>Bacteria</taxon>
        <taxon>Bacillati</taxon>
        <taxon>Actinomycetota</taxon>
        <taxon>Actinomycetes</taxon>
        <taxon>Mycobacteriales</taxon>
        <taxon>Corynebacteriaceae</taxon>
        <taxon>Corynebacterium</taxon>
    </lineage>
</organism>
<comment type="caution">
    <text evidence="1">The sequence shown here is derived from an EMBL/GenBank/DDBJ whole genome shotgun (WGS) entry which is preliminary data.</text>
</comment>
<protein>
    <submittedName>
        <fullName evidence="1">Uncharacterized protein</fullName>
    </submittedName>
</protein>
<gene>
    <name evidence="1" type="ORF">EAH68_12870</name>
</gene>
<dbReference type="EMBL" id="RXHJ01000019">
    <property type="protein sequence ID" value="RSZ61548.1"/>
    <property type="molecule type" value="Genomic_DNA"/>
</dbReference>
<proteinExistence type="predicted"/>
<reference evidence="1 2" key="1">
    <citation type="submission" date="2018-12" db="EMBL/GenBank/DDBJ databases">
        <title>YIM 101343 draft genome.</title>
        <authorList>
            <person name="Chen X."/>
        </authorList>
    </citation>
    <scope>NUCLEOTIDE SEQUENCE [LARGE SCALE GENOMIC DNA]</scope>
    <source>
        <strain evidence="1 2">YIM 101343</strain>
    </source>
</reference>
<name>A0A430HVC8_9CORY</name>
<keyword evidence="2" id="KW-1185">Reference proteome</keyword>